<dbReference type="AlphaFoldDB" id="A0A382I1F2"/>
<dbReference type="EMBL" id="UINC01064643">
    <property type="protein sequence ID" value="SVB93504.1"/>
    <property type="molecule type" value="Genomic_DNA"/>
</dbReference>
<dbReference type="Gene3D" id="1.10.720.30">
    <property type="entry name" value="SAP domain"/>
    <property type="match status" value="2"/>
</dbReference>
<dbReference type="SUPFAM" id="SSF68906">
    <property type="entry name" value="SAP domain"/>
    <property type="match status" value="2"/>
</dbReference>
<dbReference type="InterPro" id="IPR003034">
    <property type="entry name" value="SAP_dom"/>
</dbReference>
<feature type="non-terminal residue" evidence="5">
    <location>
        <position position="378"/>
    </location>
</feature>
<feature type="non-terminal residue" evidence="5">
    <location>
        <position position="1"/>
    </location>
</feature>
<evidence type="ECO:0000259" key="4">
    <source>
        <dbReference type="PROSITE" id="PS50800"/>
    </source>
</evidence>
<evidence type="ECO:0000256" key="2">
    <source>
        <dbReference type="ARBA" id="ARBA00046328"/>
    </source>
</evidence>
<gene>
    <name evidence="5" type="ORF">METZ01_LOCUS246358</name>
</gene>
<protein>
    <recommendedName>
        <fullName evidence="4">SAP domain-containing protein</fullName>
    </recommendedName>
</protein>
<evidence type="ECO:0000256" key="1">
    <source>
        <dbReference type="ARBA" id="ARBA00022553"/>
    </source>
</evidence>
<dbReference type="SMART" id="SM00513">
    <property type="entry name" value="SAP"/>
    <property type="match status" value="2"/>
</dbReference>
<dbReference type="GO" id="GO:0005634">
    <property type="term" value="C:nucleus"/>
    <property type="evidence" value="ECO:0007669"/>
    <property type="project" value="TreeGrafter"/>
</dbReference>
<dbReference type="GO" id="GO:0016973">
    <property type="term" value="P:poly(A)+ mRNA export from nucleus"/>
    <property type="evidence" value="ECO:0007669"/>
    <property type="project" value="TreeGrafter"/>
</dbReference>
<comment type="similarity">
    <text evidence="2">Belongs to the SAP domain-containing ribonucleoprotein family.</text>
</comment>
<dbReference type="PANTHER" id="PTHR46551">
    <property type="entry name" value="SAP DOMAIN-CONTAINING RIBONUCLEOPROTEIN"/>
    <property type="match status" value="1"/>
</dbReference>
<dbReference type="PANTHER" id="PTHR46551:SF1">
    <property type="entry name" value="SAP DOMAIN-CONTAINING RIBONUCLEOPROTEIN"/>
    <property type="match status" value="1"/>
</dbReference>
<dbReference type="Pfam" id="PF02037">
    <property type="entry name" value="SAP"/>
    <property type="match status" value="2"/>
</dbReference>
<feature type="region of interest" description="Disordered" evidence="3">
    <location>
        <begin position="1"/>
        <end position="22"/>
    </location>
</feature>
<organism evidence="5">
    <name type="scientific">marine metagenome</name>
    <dbReference type="NCBI Taxonomy" id="408172"/>
    <lineage>
        <taxon>unclassified sequences</taxon>
        <taxon>metagenomes</taxon>
        <taxon>ecological metagenomes</taxon>
    </lineage>
</organism>
<proteinExistence type="inferred from homology"/>
<name>A0A382I1F2_9ZZZZ</name>
<reference evidence="5" key="1">
    <citation type="submission" date="2018-05" db="EMBL/GenBank/DDBJ databases">
        <authorList>
            <person name="Lanie J.A."/>
            <person name="Ng W.-L."/>
            <person name="Kazmierczak K.M."/>
            <person name="Andrzejewski T.M."/>
            <person name="Davidsen T.M."/>
            <person name="Wayne K.J."/>
            <person name="Tettelin H."/>
            <person name="Glass J.I."/>
            <person name="Rusch D."/>
            <person name="Podicherti R."/>
            <person name="Tsui H.-C.T."/>
            <person name="Winkler M.E."/>
        </authorList>
    </citation>
    <scope>NUCLEOTIDE SEQUENCE</scope>
</reference>
<evidence type="ECO:0000313" key="5">
    <source>
        <dbReference type="EMBL" id="SVB93504.1"/>
    </source>
</evidence>
<dbReference type="InterPro" id="IPR036361">
    <property type="entry name" value="SAP_dom_sf"/>
</dbReference>
<dbReference type="InterPro" id="IPR052240">
    <property type="entry name" value="SAP_domain_ribonucleoprotein"/>
</dbReference>
<dbReference type="PROSITE" id="PS50800">
    <property type="entry name" value="SAP"/>
    <property type="match status" value="1"/>
</dbReference>
<keyword evidence="1" id="KW-0597">Phosphoprotein</keyword>
<accession>A0A382I1F2</accession>
<feature type="domain" description="SAP" evidence="4">
    <location>
        <begin position="67"/>
        <end position="101"/>
    </location>
</feature>
<sequence length="378" mass="42800">VQSELPSFSVVEDTTELEDDSGNKDLPCRLGLIESAQIVKGKNELDPGSGCWFCDEEENPFQTEEAFKDLTNAELKELLREQGLPASGMKEDLIRRISVKAGSMDTYMGIDGNLKKVRSDICPFHRLLYFLGHDQRLKDSTLRSPTEPLDKLTIPELQELLRERGLPVSAPKKAELVSRLGDNRSTRPTTAIARIDANSMGVIFQERHRGNILNEQTLLDRRRRRSFRFNVHWWQSIQSSVDMYGTGDLVAAWVTAGDDLVLAEYGFDGDSKENYGNKMRKTLEMLAEEIEGFKEELEGGMVLSIGAGIAIKRESGDRISYQLPRSLALEKTAKYIWRKRMIKDNPRMMTLLIDGKNEIKSVGSPKDVWGSHNTWKNC</sequence>
<evidence type="ECO:0000256" key="3">
    <source>
        <dbReference type="SAM" id="MobiDB-lite"/>
    </source>
</evidence>